<dbReference type="Pfam" id="PF00005">
    <property type="entry name" value="ABC_tran"/>
    <property type="match status" value="1"/>
</dbReference>
<dbReference type="PANTHER" id="PTHR42711:SF5">
    <property type="entry name" value="ABC TRANSPORTER ATP-BINDING PROTEIN NATA"/>
    <property type="match status" value="1"/>
</dbReference>
<evidence type="ECO:0000256" key="1">
    <source>
        <dbReference type="ARBA" id="ARBA00005417"/>
    </source>
</evidence>
<keyword evidence="3" id="KW-0536">Nodulation</keyword>
<keyword evidence="5 7" id="KW-0067">ATP-binding</keyword>
<dbReference type="SUPFAM" id="SSF52540">
    <property type="entry name" value="P-loop containing nucleoside triphosphate hydrolases"/>
    <property type="match status" value="1"/>
</dbReference>
<evidence type="ECO:0000256" key="5">
    <source>
        <dbReference type="ARBA" id="ARBA00022840"/>
    </source>
</evidence>
<dbReference type="InterPro" id="IPR003593">
    <property type="entry name" value="AAA+_ATPase"/>
</dbReference>
<dbReference type="SMART" id="SM00382">
    <property type="entry name" value="AAA"/>
    <property type="match status" value="1"/>
</dbReference>
<reference evidence="7 8" key="1">
    <citation type="submission" date="2016-10" db="EMBL/GenBank/DDBJ databases">
        <authorList>
            <person name="de Groot N.N."/>
        </authorList>
    </citation>
    <scope>NUCLEOTIDE SEQUENCE [LARGE SCALE GENOMIC DNA]</scope>
    <source>
        <strain evidence="7 8">CGMCC 1.9109</strain>
    </source>
</reference>
<evidence type="ECO:0000313" key="8">
    <source>
        <dbReference type="Proteomes" id="UP000183685"/>
    </source>
</evidence>
<evidence type="ECO:0000256" key="4">
    <source>
        <dbReference type="ARBA" id="ARBA00022741"/>
    </source>
</evidence>
<dbReference type="RefSeq" id="WP_068306873.1">
    <property type="nucleotide sequence ID" value="NZ_FNAK01000006.1"/>
</dbReference>
<keyword evidence="2" id="KW-0813">Transport</keyword>
<sequence>MIIVDKIAKNFGEIQAVRDVSFTAKDSTITTLLGANGSGKSTTLRTVAALLKPDHGQVTVDGICVQEDPLGAQKLLGIFPDQFGLYTRLTAREHLEYYAELHGMQGPALKSAVDEVISLLHTEDILERRTEGFSQGQRMKVALARAIIHKPQNIVLDEPTRGLDVMSIRMLRQILLELKAAGHCVLLSSHVMAEVEILSDHVVMIADGVVCADGTPADLVREAGQPNLEEAFVALTSAHGRAAA</sequence>
<feature type="domain" description="ABC transporter" evidence="6">
    <location>
        <begin position="2"/>
        <end position="232"/>
    </location>
</feature>
<dbReference type="GO" id="GO:0005524">
    <property type="term" value="F:ATP binding"/>
    <property type="evidence" value="ECO:0007669"/>
    <property type="project" value="UniProtKB-KW"/>
</dbReference>
<keyword evidence="8" id="KW-1185">Reference proteome</keyword>
<dbReference type="GO" id="GO:0016887">
    <property type="term" value="F:ATP hydrolysis activity"/>
    <property type="evidence" value="ECO:0007669"/>
    <property type="project" value="InterPro"/>
</dbReference>
<evidence type="ECO:0000256" key="3">
    <source>
        <dbReference type="ARBA" id="ARBA00022458"/>
    </source>
</evidence>
<dbReference type="InterPro" id="IPR003439">
    <property type="entry name" value="ABC_transporter-like_ATP-bd"/>
</dbReference>
<dbReference type="InterPro" id="IPR050763">
    <property type="entry name" value="ABC_transporter_ATP-binding"/>
</dbReference>
<protein>
    <submittedName>
        <fullName evidence="7">Sodium transport system ATP-binding protein</fullName>
    </submittedName>
</protein>
<dbReference type="InterPro" id="IPR017871">
    <property type="entry name" value="ABC_transporter-like_CS"/>
</dbReference>
<comment type="similarity">
    <text evidence="1">Belongs to the ABC transporter superfamily.</text>
</comment>
<dbReference type="EMBL" id="FNAK01000006">
    <property type="protein sequence ID" value="SDE37537.1"/>
    <property type="molecule type" value="Genomic_DNA"/>
</dbReference>
<dbReference type="PROSITE" id="PS50893">
    <property type="entry name" value="ABC_TRANSPORTER_2"/>
    <property type="match status" value="1"/>
</dbReference>
<dbReference type="Gene3D" id="3.40.50.300">
    <property type="entry name" value="P-loop containing nucleotide triphosphate hydrolases"/>
    <property type="match status" value="1"/>
</dbReference>
<evidence type="ECO:0000313" key="7">
    <source>
        <dbReference type="EMBL" id="SDE37537.1"/>
    </source>
</evidence>
<dbReference type="Proteomes" id="UP000183685">
    <property type="component" value="Unassembled WGS sequence"/>
</dbReference>
<evidence type="ECO:0000256" key="2">
    <source>
        <dbReference type="ARBA" id="ARBA00022448"/>
    </source>
</evidence>
<accession>A0A1G7CDX0</accession>
<name>A0A1G7CDX0_9PROT</name>
<dbReference type="AlphaFoldDB" id="A0A1G7CDX0"/>
<dbReference type="OrthoDB" id="9778547at2"/>
<proteinExistence type="inferred from homology"/>
<dbReference type="PROSITE" id="PS00211">
    <property type="entry name" value="ABC_TRANSPORTER_1"/>
    <property type="match status" value="1"/>
</dbReference>
<evidence type="ECO:0000259" key="6">
    <source>
        <dbReference type="PROSITE" id="PS50893"/>
    </source>
</evidence>
<organism evidence="7 8">
    <name type="scientific">Kordiimonas lacus</name>
    <dbReference type="NCBI Taxonomy" id="637679"/>
    <lineage>
        <taxon>Bacteria</taxon>
        <taxon>Pseudomonadati</taxon>
        <taxon>Pseudomonadota</taxon>
        <taxon>Alphaproteobacteria</taxon>
        <taxon>Kordiimonadales</taxon>
        <taxon>Kordiimonadaceae</taxon>
        <taxon>Kordiimonas</taxon>
    </lineage>
</organism>
<dbReference type="InterPro" id="IPR027417">
    <property type="entry name" value="P-loop_NTPase"/>
</dbReference>
<keyword evidence="4" id="KW-0547">Nucleotide-binding</keyword>
<dbReference type="PANTHER" id="PTHR42711">
    <property type="entry name" value="ABC TRANSPORTER ATP-BINDING PROTEIN"/>
    <property type="match status" value="1"/>
</dbReference>
<dbReference type="STRING" id="637679.GCA_001550055_03158"/>
<gene>
    <name evidence="7" type="ORF">SAMN04488071_2763</name>
</gene>